<keyword evidence="1" id="KW-0472">Membrane</keyword>
<dbReference type="EMBL" id="LCBS01000027">
    <property type="protein sequence ID" value="KKS16110.1"/>
    <property type="molecule type" value="Genomic_DNA"/>
</dbReference>
<gene>
    <name evidence="2" type="ORF">UU72_C0027G0003</name>
</gene>
<accession>A0A0G0WTN3</accession>
<evidence type="ECO:0000256" key="1">
    <source>
        <dbReference type="SAM" id="Phobius"/>
    </source>
</evidence>
<feature type="transmembrane region" description="Helical" evidence="1">
    <location>
        <begin position="70"/>
        <end position="93"/>
    </location>
</feature>
<sequence length="112" mass="12215">METRHKVGERFLTTELGTFLGASAVGIIALQHSAELTAWVVMGWIVLGTLLALILAWLSLRLAMGMPRIAYVLAGILAPGTWVMMILVLAVMLGPGLKPVIYKVKNWACREL</sequence>
<comment type="caution">
    <text evidence="2">The sequence shown here is derived from an EMBL/GenBank/DDBJ whole genome shotgun (WGS) entry which is preliminary data.</text>
</comment>
<keyword evidence="1" id="KW-1133">Transmembrane helix</keyword>
<protein>
    <submittedName>
        <fullName evidence="2">Uncharacterized protein</fullName>
    </submittedName>
</protein>
<name>A0A0G0WTN3_UNCKA</name>
<evidence type="ECO:0000313" key="3">
    <source>
        <dbReference type="Proteomes" id="UP000034163"/>
    </source>
</evidence>
<dbReference type="Proteomes" id="UP000034163">
    <property type="component" value="Unassembled WGS sequence"/>
</dbReference>
<feature type="transmembrane region" description="Helical" evidence="1">
    <location>
        <begin position="36"/>
        <end position="58"/>
    </location>
</feature>
<organism evidence="2 3">
    <name type="scientific">candidate division WWE3 bacterium GW2011_GWB1_41_6</name>
    <dbReference type="NCBI Taxonomy" id="1619112"/>
    <lineage>
        <taxon>Bacteria</taxon>
        <taxon>Katanobacteria</taxon>
    </lineage>
</organism>
<proteinExistence type="predicted"/>
<feature type="transmembrane region" description="Helical" evidence="1">
    <location>
        <begin position="12"/>
        <end position="30"/>
    </location>
</feature>
<evidence type="ECO:0000313" key="2">
    <source>
        <dbReference type="EMBL" id="KKS16110.1"/>
    </source>
</evidence>
<dbReference type="AlphaFoldDB" id="A0A0G0WTN3"/>
<keyword evidence="1" id="KW-0812">Transmembrane</keyword>
<reference evidence="2 3" key="1">
    <citation type="journal article" date="2015" name="Nature">
        <title>rRNA introns, odd ribosomes, and small enigmatic genomes across a large radiation of phyla.</title>
        <authorList>
            <person name="Brown C.T."/>
            <person name="Hug L.A."/>
            <person name="Thomas B.C."/>
            <person name="Sharon I."/>
            <person name="Castelle C.J."/>
            <person name="Singh A."/>
            <person name="Wilkins M.J."/>
            <person name="Williams K.H."/>
            <person name="Banfield J.F."/>
        </authorList>
    </citation>
    <scope>NUCLEOTIDE SEQUENCE [LARGE SCALE GENOMIC DNA]</scope>
</reference>